<organism evidence="2 3">
    <name type="scientific">Deinococcus arenae</name>
    <dbReference type="NCBI Taxonomy" id="1452751"/>
    <lineage>
        <taxon>Bacteria</taxon>
        <taxon>Thermotogati</taxon>
        <taxon>Deinococcota</taxon>
        <taxon>Deinococci</taxon>
        <taxon>Deinococcales</taxon>
        <taxon>Deinococcaceae</taxon>
        <taxon>Deinococcus</taxon>
    </lineage>
</organism>
<dbReference type="AlphaFoldDB" id="A0A8H9GRJ2"/>
<reference evidence="3" key="1">
    <citation type="journal article" date="2019" name="Int. J. Syst. Evol. Microbiol.">
        <title>The Global Catalogue of Microorganisms (GCM) 10K type strain sequencing project: providing services to taxonomists for standard genome sequencing and annotation.</title>
        <authorList>
            <consortium name="The Broad Institute Genomics Platform"/>
            <consortium name="The Broad Institute Genome Sequencing Center for Infectious Disease"/>
            <person name="Wu L."/>
            <person name="Ma J."/>
        </authorList>
    </citation>
    <scope>NUCLEOTIDE SEQUENCE [LARGE SCALE GENOMIC DNA]</scope>
    <source>
        <strain evidence="3">JCM 31047</strain>
    </source>
</reference>
<proteinExistence type="predicted"/>
<feature type="chain" id="PRO_5034492551" evidence="1">
    <location>
        <begin position="21"/>
        <end position="182"/>
    </location>
</feature>
<feature type="signal peptide" evidence="1">
    <location>
        <begin position="1"/>
        <end position="20"/>
    </location>
</feature>
<evidence type="ECO:0000313" key="2">
    <source>
        <dbReference type="EMBL" id="GGM52187.1"/>
    </source>
</evidence>
<keyword evidence="3" id="KW-1185">Reference proteome</keyword>
<name>A0A8H9GRJ2_9DEIO</name>
<dbReference type="EMBL" id="BMQG01000011">
    <property type="protein sequence ID" value="GGM52187.1"/>
    <property type="molecule type" value="Genomic_DNA"/>
</dbReference>
<protein>
    <submittedName>
        <fullName evidence="2">Uncharacterized protein</fullName>
    </submittedName>
</protein>
<gene>
    <name evidence="2" type="ORF">GCM10008956_30340</name>
</gene>
<keyword evidence="1" id="KW-0732">Signal</keyword>
<comment type="caution">
    <text evidence="2">The sequence shown here is derived from an EMBL/GenBank/DDBJ whole genome shotgun (WGS) entry which is preliminary data.</text>
</comment>
<accession>A0A8H9GRJ2</accession>
<dbReference type="Proteomes" id="UP000600547">
    <property type="component" value="Unassembled WGS sequence"/>
</dbReference>
<evidence type="ECO:0000313" key="3">
    <source>
        <dbReference type="Proteomes" id="UP000600547"/>
    </source>
</evidence>
<dbReference type="RefSeq" id="WP_189062606.1">
    <property type="nucleotide sequence ID" value="NZ_BMQG01000011.1"/>
</dbReference>
<evidence type="ECO:0000256" key="1">
    <source>
        <dbReference type="SAM" id="SignalP"/>
    </source>
</evidence>
<sequence length="182" mass="19366">MKRITGITLAAALLLSQAHAQRTAATWRVVECYHTEKDGVLCTMTYTPGSDVSGEYWRPTNFAVASSTGATVNGSWIKIADGEWNEYWSQPTDYFGGVPVSVHVLFKVPQSMTVFRAMSVNGTRFANVPIRGAIGAPAAPAPIKLPNTQAVIGGKAYTISFTSCKPAASGAYACSSTVTPNR</sequence>